<feature type="transmembrane region" description="Helical" evidence="14">
    <location>
        <begin position="184"/>
        <end position="210"/>
    </location>
</feature>
<feature type="region of interest" description="Disordered" evidence="15">
    <location>
        <begin position="297"/>
        <end position="316"/>
    </location>
</feature>
<evidence type="ECO:0000256" key="14">
    <source>
        <dbReference type="RuleBase" id="RU079119"/>
    </source>
</evidence>
<dbReference type="PANTHER" id="PTHR12349">
    <property type="entry name" value="ANKYRIN REPEAT AND LEM DOMAIN-CONTAINING PROTEIN 2"/>
    <property type="match status" value="1"/>
</dbReference>
<reference evidence="17" key="2">
    <citation type="submission" date="2025-08" db="UniProtKB">
        <authorList>
            <consortium name="Ensembl"/>
        </authorList>
    </citation>
    <scope>IDENTIFICATION</scope>
</reference>
<dbReference type="AlphaFoldDB" id="A0A667YBY2"/>
<dbReference type="Pfam" id="PF01529">
    <property type="entry name" value="DHHC"/>
    <property type="match status" value="1"/>
</dbReference>
<keyword evidence="4 14" id="KW-0812">Transmembrane</keyword>
<evidence type="ECO:0000256" key="3">
    <source>
        <dbReference type="ARBA" id="ARBA00022679"/>
    </source>
</evidence>
<keyword evidence="18" id="KW-1185">Reference proteome</keyword>
<keyword evidence="10" id="KW-0449">Lipoprotein</keyword>
<evidence type="ECO:0000256" key="12">
    <source>
        <dbReference type="ARBA" id="ARBA00023463"/>
    </source>
</evidence>
<feature type="compositionally biased region" description="Low complexity" evidence="15">
    <location>
        <begin position="639"/>
        <end position="663"/>
    </location>
</feature>
<feature type="compositionally biased region" description="Polar residues" evidence="15">
    <location>
        <begin position="323"/>
        <end position="332"/>
    </location>
</feature>
<comment type="domain">
    <text evidence="14">The DHHC domain is required for palmitoyltransferase activity.</text>
</comment>
<evidence type="ECO:0000256" key="15">
    <source>
        <dbReference type="SAM" id="MobiDB-lite"/>
    </source>
</evidence>
<evidence type="ECO:0000256" key="9">
    <source>
        <dbReference type="ARBA" id="ARBA00023139"/>
    </source>
</evidence>
<dbReference type="InterPro" id="IPR001594">
    <property type="entry name" value="Palmitoyltrfase_DHHC"/>
</dbReference>
<keyword evidence="9" id="KW-0564">Palmitate</keyword>
<feature type="region of interest" description="Disordered" evidence="15">
    <location>
        <begin position="522"/>
        <end position="561"/>
    </location>
</feature>
<dbReference type="PROSITE" id="PS50216">
    <property type="entry name" value="DHHC"/>
    <property type="match status" value="1"/>
</dbReference>
<name>A0A667YBY2_9TELE</name>
<reference evidence="17" key="3">
    <citation type="submission" date="2025-09" db="UniProtKB">
        <authorList>
            <consortium name="Ensembl"/>
        </authorList>
    </citation>
    <scope>IDENTIFICATION</scope>
</reference>
<keyword evidence="7" id="KW-0496">Mitochondrion</keyword>
<accession>A0A667YBY2</accession>
<dbReference type="GO" id="GO:0000139">
    <property type="term" value="C:Golgi membrane"/>
    <property type="evidence" value="ECO:0007669"/>
    <property type="project" value="UniProtKB-SubCell"/>
</dbReference>
<feature type="region of interest" description="Disordered" evidence="15">
    <location>
        <begin position="271"/>
        <end position="290"/>
    </location>
</feature>
<proteinExistence type="inferred from homology"/>
<feature type="compositionally biased region" description="Polar residues" evidence="15">
    <location>
        <begin position="357"/>
        <end position="366"/>
    </location>
</feature>
<dbReference type="Ensembl" id="ENSMMDT00005025716.1">
    <property type="protein sequence ID" value="ENSMMDP00005025182.1"/>
    <property type="gene ID" value="ENSMMDG00005012063.1"/>
</dbReference>
<evidence type="ECO:0000256" key="11">
    <source>
        <dbReference type="ARBA" id="ARBA00023315"/>
    </source>
</evidence>
<comment type="catalytic activity">
    <reaction evidence="13">
        <text>L-cysteinyl-[protein] + hexadecanoyl-CoA = S-hexadecanoyl-L-cysteinyl-[protein] + CoA</text>
        <dbReference type="Rhea" id="RHEA:36683"/>
        <dbReference type="Rhea" id="RHEA-COMP:10131"/>
        <dbReference type="Rhea" id="RHEA-COMP:11032"/>
        <dbReference type="ChEBI" id="CHEBI:29950"/>
        <dbReference type="ChEBI" id="CHEBI:57287"/>
        <dbReference type="ChEBI" id="CHEBI:57379"/>
        <dbReference type="ChEBI" id="CHEBI:74151"/>
        <dbReference type="EC" id="2.3.1.225"/>
    </reaction>
    <physiologicalReaction direction="left-to-right" evidence="13">
        <dbReference type="Rhea" id="RHEA:36684"/>
    </physiologicalReaction>
</comment>
<evidence type="ECO:0000256" key="4">
    <source>
        <dbReference type="ARBA" id="ARBA00022692"/>
    </source>
</evidence>
<evidence type="ECO:0000313" key="17">
    <source>
        <dbReference type="Ensembl" id="ENSMMDP00005025182.1"/>
    </source>
</evidence>
<evidence type="ECO:0000256" key="7">
    <source>
        <dbReference type="ARBA" id="ARBA00023128"/>
    </source>
</evidence>
<gene>
    <name evidence="17" type="primary">ZDHHC8</name>
</gene>
<evidence type="ECO:0000256" key="8">
    <source>
        <dbReference type="ARBA" id="ARBA00023136"/>
    </source>
</evidence>
<dbReference type="GeneTree" id="ENSGT00940000158044"/>
<organism evidence="17 18">
    <name type="scientific">Myripristis murdjan</name>
    <name type="common">pinecone soldierfish</name>
    <dbReference type="NCBI Taxonomy" id="586833"/>
    <lineage>
        <taxon>Eukaryota</taxon>
        <taxon>Metazoa</taxon>
        <taxon>Chordata</taxon>
        <taxon>Craniata</taxon>
        <taxon>Vertebrata</taxon>
        <taxon>Euteleostomi</taxon>
        <taxon>Actinopterygii</taxon>
        <taxon>Neopterygii</taxon>
        <taxon>Teleostei</taxon>
        <taxon>Neoteleostei</taxon>
        <taxon>Acanthomorphata</taxon>
        <taxon>Holocentriformes</taxon>
        <taxon>Holocentridae</taxon>
        <taxon>Myripristis</taxon>
    </lineage>
</organism>
<evidence type="ECO:0000313" key="18">
    <source>
        <dbReference type="Proteomes" id="UP000472263"/>
    </source>
</evidence>
<feature type="transmembrane region" description="Helical" evidence="14">
    <location>
        <begin position="12"/>
        <end position="40"/>
    </location>
</feature>
<keyword evidence="5 14" id="KW-1133">Transmembrane helix</keyword>
<evidence type="ECO:0000256" key="6">
    <source>
        <dbReference type="ARBA" id="ARBA00023034"/>
    </source>
</evidence>
<comment type="subcellular location">
    <subcellularLocation>
        <location evidence="2">Golgi apparatus membrane</location>
        <topology evidence="2">Multi-pass membrane protein</topology>
    </subcellularLocation>
    <subcellularLocation>
        <location evidence="1">Mitochondrion membrane</location>
        <topology evidence="1">Multi-pass membrane protein</topology>
    </subcellularLocation>
</comment>
<feature type="domain" description="Palmitoyltransferase DHHC" evidence="16">
    <location>
        <begin position="102"/>
        <end position="222"/>
    </location>
</feature>
<evidence type="ECO:0000256" key="5">
    <source>
        <dbReference type="ARBA" id="ARBA00022989"/>
    </source>
</evidence>
<keyword evidence="6" id="KW-0333">Golgi apparatus</keyword>
<keyword evidence="8 14" id="KW-0472">Membrane</keyword>
<dbReference type="GO" id="GO:0031966">
    <property type="term" value="C:mitochondrial membrane"/>
    <property type="evidence" value="ECO:0007669"/>
    <property type="project" value="UniProtKB-SubCell"/>
</dbReference>
<feature type="compositionally biased region" description="Polar residues" evidence="15">
    <location>
        <begin position="281"/>
        <end position="290"/>
    </location>
</feature>
<dbReference type="GO" id="GO:0019706">
    <property type="term" value="F:protein-cysteine S-palmitoyltransferase activity"/>
    <property type="evidence" value="ECO:0007669"/>
    <property type="project" value="UniProtKB-EC"/>
</dbReference>
<feature type="region of interest" description="Disordered" evidence="15">
    <location>
        <begin position="323"/>
        <end position="368"/>
    </location>
</feature>
<evidence type="ECO:0000256" key="1">
    <source>
        <dbReference type="ARBA" id="ARBA00004225"/>
    </source>
</evidence>
<protein>
    <recommendedName>
        <fullName evidence="14">Palmitoyltransferase</fullName>
        <ecNumber evidence="14">2.3.1.225</ecNumber>
    </recommendedName>
</protein>
<feature type="transmembrane region" description="Helical" evidence="14">
    <location>
        <begin position="46"/>
        <end position="67"/>
    </location>
</feature>
<comment type="similarity">
    <text evidence="12">Belongs to the DHHC palmitoyltransferase family. ERF2/ZDHHC9 subfamily.</text>
</comment>
<evidence type="ECO:0000256" key="13">
    <source>
        <dbReference type="ARBA" id="ARBA00047790"/>
    </source>
</evidence>
<evidence type="ECO:0000259" key="16">
    <source>
        <dbReference type="Pfam" id="PF01529"/>
    </source>
</evidence>
<reference evidence="17" key="1">
    <citation type="submission" date="2019-06" db="EMBL/GenBank/DDBJ databases">
        <authorList>
            <consortium name="Wellcome Sanger Institute Data Sharing"/>
        </authorList>
    </citation>
    <scope>NUCLEOTIDE SEQUENCE [LARGE SCALE GENOMIC DNA]</scope>
</reference>
<dbReference type="InParanoid" id="A0A667YBY2"/>
<dbReference type="PANTHER" id="PTHR12349:SF1">
    <property type="entry name" value="PALMITOYLTRANSFERASE ZDHHC8"/>
    <property type="match status" value="1"/>
</dbReference>
<keyword evidence="11 14" id="KW-0012">Acyltransferase</keyword>
<evidence type="ECO:0000256" key="10">
    <source>
        <dbReference type="ARBA" id="ARBA00023288"/>
    </source>
</evidence>
<keyword evidence="3 14" id="KW-0808">Transferase</keyword>
<sequence>MPSSGADTPKPSALIPVSTAACLLVGSTTLFFVFTCPWLAVTVSPAVPPCCAILFLFVMANFTMATFMDAGVLPMANEDEDKDDDFRAPLYKNVDVKGVQVRMKWCASCHFYRPPRCSHCSVCDHCVEDFDHHCPWVNNCIGRRNYRYFFLFLLSLTVHMVGVFTFGLLYVLNHMEDLWKLHCTVTLVVISISGLFFIPVLGLTGFHLYLVSRGRTTNEQVTGKFQGGVNPFTRGCCSNLEYLICSPMSPKACKKPAVRVQPPFLRPEIERQIPMKVRDNGIQSSDLQNKVSGSVDLSNIKRLNTPPPLPPKPDHALLKSQLTSELQGSNKSPDLKTDSKPSPGRAKQQDPLPVQPSFPTNPVSSPLQLNSLTLNSRSLTLKHNYRHSSKSQLPAMHSEALMSNPMFSPSNVLANRSSSLSYDNLISPADPQLMAQRGGPPVGLMPRDLAPQGITLRDLAPPGLALRDITSQSLSARELGPQGLTPQKSAAVRYDNLSKTIMASIQERRELEERERLQRLHARSQALYGPDTGVYDIPSRRSLPPDNVRPRGPTPPAYGSREFLMSTGILGYGIRSSPLSSSSTSSLTRGPKTSSSPLHSSSSSSLQSKGRSSSPAYCLPDRQAQPLPSSASTLPRMPSSSTSSASSYTSYSTIKRSSLTSSSEGKDSVSLGVLK</sequence>
<dbReference type="EC" id="2.3.1.225" evidence="14"/>
<feature type="compositionally biased region" description="Low complexity" evidence="15">
    <location>
        <begin position="577"/>
        <end position="614"/>
    </location>
</feature>
<feature type="transmembrane region" description="Helical" evidence="14">
    <location>
        <begin position="148"/>
        <end position="172"/>
    </location>
</feature>
<dbReference type="Proteomes" id="UP000472263">
    <property type="component" value="Chromosome 12"/>
</dbReference>
<evidence type="ECO:0000256" key="2">
    <source>
        <dbReference type="ARBA" id="ARBA00004653"/>
    </source>
</evidence>
<feature type="region of interest" description="Disordered" evidence="15">
    <location>
        <begin position="577"/>
        <end position="675"/>
    </location>
</feature>